<comment type="caution">
    <text evidence="2">The sequence shown here is derived from an EMBL/GenBank/DDBJ whole genome shotgun (WGS) entry which is preliminary data.</text>
</comment>
<dbReference type="Pfam" id="PF11374">
    <property type="entry name" value="DUF3176"/>
    <property type="match status" value="1"/>
</dbReference>
<proteinExistence type="predicted"/>
<feature type="transmembrane region" description="Helical" evidence="1">
    <location>
        <begin position="27"/>
        <end position="50"/>
    </location>
</feature>
<name>A0A553HZQ8_9PEZI</name>
<keyword evidence="1" id="KW-0472">Membrane</keyword>
<dbReference type="InterPro" id="IPR021514">
    <property type="entry name" value="DUF3176"/>
</dbReference>
<keyword evidence="1" id="KW-1133">Transmembrane helix</keyword>
<gene>
    <name evidence="2" type="ORF">FHL15_005713</name>
</gene>
<dbReference type="AlphaFoldDB" id="A0A553HZQ8"/>
<dbReference type="EMBL" id="VFLP01000029">
    <property type="protein sequence ID" value="TRX93438.1"/>
    <property type="molecule type" value="Genomic_DNA"/>
</dbReference>
<keyword evidence="1" id="KW-0812">Transmembrane</keyword>
<dbReference type="PANTHER" id="PTHR35394">
    <property type="entry name" value="DUF3176 DOMAIN-CONTAINING PROTEIN"/>
    <property type="match status" value="1"/>
</dbReference>
<protein>
    <submittedName>
        <fullName evidence="2">Uncharacterized protein</fullName>
    </submittedName>
</protein>
<evidence type="ECO:0000313" key="2">
    <source>
        <dbReference type="EMBL" id="TRX93438.1"/>
    </source>
</evidence>
<dbReference type="PANTHER" id="PTHR35394:SF5">
    <property type="entry name" value="DUF3176 DOMAIN-CONTAINING PROTEIN"/>
    <property type="match status" value="1"/>
</dbReference>
<sequence length="630" mass="70854">MAASGAKSLSSRDQQKPSRRANFTTWWWWWEIGAVILSFISNSLVLVLLLRVDGTAINNWSWPILPNSLLSVLTTISKTSLLVPVASCISQSKWRHFTLRPRSLNHLQIFDDASRGPWGSLVMVFNFIFEAKVWAIVSILLAISNIVALGIDASTQQIIGLVDKETTVPNNTVLVSHSQSYFSRIWDTEDFGQSDEVPQGFPGVKPYSEVERYRKSFTFQSLIYNAIAKTNLQSFYKCPPPATKCIWEDFSTLGVCAKYRNITNSTTQTCQLDRRACPTQNYSGTCGNCSFWSPDVSANDVVGGTPPIAFNWQVGSNLTLKHNEGDVFQNYLIGTYATLGSLWTVRVNNFTQSFNGSSYGLFESYILDFYWCYKEYHGVAASGQILNANSTTTTPWATYPDHRDDPESRLGVGTDHKFGIAYDYNLEGTPRLEISTSTLFYFKQTIRNLMGNKLRFSTVFGLLVEGNSQGAVSTNTSTAVSRFFWHNDPESSANDIADAMTAYMVEPGGDNIYAETLSGMMVYNETYYKVEWPWLAFLLLETLLVSILLILTILFTKGQPLLKSSVIGLLVYTIAGWREDELQVPGPESMEKWTRFSKGMTAQLGRDTRGLTRFYREFVKSKSDGQIKHR</sequence>
<feature type="transmembrane region" description="Helical" evidence="1">
    <location>
        <begin position="133"/>
        <end position="151"/>
    </location>
</feature>
<accession>A0A553HZQ8</accession>
<dbReference type="STRING" id="2512241.A0A553HZQ8"/>
<feature type="transmembrane region" description="Helical" evidence="1">
    <location>
        <begin position="532"/>
        <end position="555"/>
    </location>
</feature>
<evidence type="ECO:0000256" key="1">
    <source>
        <dbReference type="SAM" id="Phobius"/>
    </source>
</evidence>
<organism evidence="2 3">
    <name type="scientific">Xylaria flabelliformis</name>
    <dbReference type="NCBI Taxonomy" id="2512241"/>
    <lineage>
        <taxon>Eukaryota</taxon>
        <taxon>Fungi</taxon>
        <taxon>Dikarya</taxon>
        <taxon>Ascomycota</taxon>
        <taxon>Pezizomycotina</taxon>
        <taxon>Sordariomycetes</taxon>
        <taxon>Xylariomycetidae</taxon>
        <taxon>Xylariales</taxon>
        <taxon>Xylariaceae</taxon>
        <taxon>Xylaria</taxon>
    </lineage>
</organism>
<dbReference type="OrthoDB" id="5376804at2759"/>
<evidence type="ECO:0000313" key="3">
    <source>
        <dbReference type="Proteomes" id="UP000319160"/>
    </source>
</evidence>
<reference evidence="3" key="1">
    <citation type="submission" date="2019-06" db="EMBL/GenBank/DDBJ databases">
        <title>Draft genome sequence of the griseofulvin-producing fungus Xylaria cubensis strain G536.</title>
        <authorList>
            <person name="Mead M.E."/>
            <person name="Raja H.A."/>
            <person name="Steenwyk J.L."/>
            <person name="Knowles S.L."/>
            <person name="Oberlies N.H."/>
            <person name="Rokas A."/>
        </authorList>
    </citation>
    <scope>NUCLEOTIDE SEQUENCE [LARGE SCALE GENOMIC DNA]</scope>
    <source>
        <strain evidence="3">G536</strain>
    </source>
</reference>
<dbReference type="Proteomes" id="UP000319160">
    <property type="component" value="Unassembled WGS sequence"/>
</dbReference>
<keyword evidence="3" id="KW-1185">Reference proteome</keyword>